<feature type="compositionally biased region" description="Low complexity" evidence="1">
    <location>
        <begin position="1"/>
        <end position="10"/>
    </location>
</feature>
<keyword evidence="3" id="KW-1185">Reference proteome</keyword>
<organism evidence="2 3">
    <name type="scientific">Ooceraea biroi</name>
    <name type="common">Clonal raider ant</name>
    <name type="synonym">Cerapachys biroi</name>
    <dbReference type="NCBI Taxonomy" id="2015173"/>
    <lineage>
        <taxon>Eukaryota</taxon>
        <taxon>Metazoa</taxon>
        <taxon>Ecdysozoa</taxon>
        <taxon>Arthropoda</taxon>
        <taxon>Hexapoda</taxon>
        <taxon>Insecta</taxon>
        <taxon>Pterygota</taxon>
        <taxon>Neoptera</taxon>
        <taxon>Endopterygota</taxon>
        <taxon>Hymenoptera</taxon>
        <taxon>Apocrita</taxon>
        <taxon>Aculeata</taxon>
        <taxon>Formicoidea</taxon>
        <taxon>Formicidae</taxon>
        <taxon>Dorylinae</taxon>
        <taxon>Ooceraea</taxon>
    </lineage>
</organism>
<sequence>MRRGGAAAAGRPERPCRESGIDPKCIRPPSVLTKRNFISGNGGSCGSATRVSEGIRVAACTESILISILSVAVIAPRDDAKGTVTISVRNEQFQISARRTERAGAYRKLRSAARLCARVQGEGEGR</sequence>
<evidence type="ECO:0000313" key="2">
    <source>
        <dbReference type="EMBL" id="EZA56137.1"/>
    </source>
</evidence>
<proteinExistence type="predicted"/>
<gene>
    <name evidence="2" type="ORF">X777_03469</name>
</gene>
<dbReference type="AlphaFoldDB" id="A0A026WJC9"/>
<reference evidence="2 3" key="1">
    <citation type="journal article" date="2014" name="Curr. Biol.">
        <title>The genome of the clonal raider ant Cerapachys biroi.</title>
        <authorList>
            <person name="Oxley P.R."/>
            <person name="Ji L."/>
            <person name="Fetter-Pruneda I."/>
            <person name="McKenzie S.K."/>
            <person name="Li C."/>
            <person name="Hu H."/>
            <person name="Zhang G."/>
            <person name="Kronauer D.J."/>
        </authorList>
    </citation>
    <scope>NUCLEOTIDE SEQUENCE [LARGE SCALE GENOMIC DNA]</scope>
</reference>
<feature type="region of interest" description="Disordered" evidence="1">
    <location>
        <begin position="1"/>
        <end position="22"/>
    </location>
</feature>
<dbReference type="Proteomes" id="UP000053097">
    <property type="component" value="Unassembled WGS sequence"/>
</dbReference>
<evidence type="ECO:0000256" key="1">
    <source>
        <dbReference type="SAM" id="MobiDB-lite"/>
    </source>
</evidence>
<dbReference type="EMBL" id="KK107168">
    <property type="protein sequence ID" value="EZA56137.1"/>
    <property type="molecule type" value="Genomic_DNA"/>
</dbReference>
<feature type="compositionally biased region" description="Basic and acidic residues" evidence="1">
    <location>
        <begin position="11"/>
        <end position="22"/>
    </location>
</feature>
<protein>
    <submittedName>
        <fullName evidence="2">Uncharacterized protein</fullName>
    </submittedName>
</protein>
<accession>A0A026WJC9</accession>
<name>A0A026WJC9_OOCBI</name>
<evidence type="ECO:0000313" key="3">
    <source>
        <dbReference type="Proteomes" id="UP000053097"/>
    </source>
</evidence>